<evidence type="ECO:0000256" key="8">
    <source>
        <dbReference type="PROSITE-ProRule" id="PRU01360"/>
    </source>
</evidence>
<accession>A0A2W5E2P3</accession>
<dbReference type="EMBL" id="QFOI01000739">
    <property type="protein sequence ID" value="PZP38601.1"/>
    <property type="molecule type" value="Genomic_DNA"/>
</dbReference>
<evidence type="ECO:0000256" key="3">
    <source>
        <dbReference type="ARBA" id="ARBA00022452"/>
    </source>
</evidence>
<keyword evidence="5" id="KW-0798">TonB box</keyword>
<keyword evidence="7 8" id="KW-0998">Cell outer membrane</keyword>
<dbReference type="Proteomes" id="UP000249645">
    <property type="component" value="Unassembled WGS sequence"/>
</dbReference>
<keyword evidence="3 8" id="KW-1134">Transmembrane beta strand</keyword>
<dbReference type="GO" id="GO:0009279">
    <property type="term" value="C:cell outer membrane"/>
    <property type="evidence" value="ECO:0007669"/>
    <property type="project" value="UniProtKB-SubCell"/>
</dbReference>
<feature type="non-terminal residue" evidence="10">
    <location>
        <position position="389"/>
    </location>
</feature>
<protein>
    <recommendedName>
        <fullName evidence="9">TonB-dependent receptor-like beta-barrel domain-containing protein</fullName>
    </recommendedName>
</protein>
<dbReference type="Pfam" id="PF00593">
    <property type="entry name" value="TonB_dep_Rec_b-barrel"/>
    <property type="match status" value="1"/>
</dbReference>
<feature type="domain" description="TonB-dependent receptor-like beta-barrel" evidence="9">
    <location>
        <begin position="19"/>
        <end position="340"/>
    </location>
</feature>
<dbReference type="InterPro" id="IPR036942">
    <property type="entry name" value="Beta-barrel_TonB_sf"/>
</dbReference>
<keyword evidence="6 8" id="KW-0472">Membrane</keyword>
<comment type="caution">
    <text evidence="10">The sequence shown here is derived from an EMBL/GenBank/DDBJ whole genome shotgun (WGS) entry which is preliminary data.</text>
</comment>
<evidence type="ECO:0000256" key="7">
    <source>
        <dbReference type="ARBA" id="ARBA00023237"/>
    </source>
</evidence>
<evidence type="ECO:0000259" key="9">
    <source>
        <dbReference type="Pfam" id="PF00593"/>
    </source>
</evidence>
<comment type="subcellular location">
    <subcellularLocation>
        <location evidence="1 8">Cell outer membrane</location>
        <topology evidence="1 8">Multi-pass membrane protein</topology>
    </subcellularLocation>
</comment>
<evidence type="ECO:0000256" key="5">
    <source>
        <dbReference type="ARBA" id="ARBA00023077"/>
    </source>
</evidence>
<evidence type="ECO:0000313" key="10">
    <source>
        <dbReference type="EMBL" id="PZP38601.1"/>
    </source>
</evidence>
<evidence type="ECO:0000256" key="2">
    <source>
        <dbReference type="ARBA" id="ARBA00022448"/>
    </source>
</evidence>
<dbReference type="AlphaFoldDB" id="A0A2W5E2P3"/>
<gene>
    <name evidence="10" type="ORF">DI598_20585</name>
</gene>
<evidence type="ECO:0000313" key="11">
    <source>
        <dbReference type="Proteomes" id="UP000249645"/>
    </source>
</evidence>
<dbReference type="InterPro" id="IPR039426">
    <property type="entry name" value="TonB-dep_rcpt-like"/>
</dbReference>
<keyword evidence="4 8" id="KW-0812">Transmembrane</keyword>
<dbReference type="Gene3D" id="2.40.170.20">
    <property type="entry name" value="TonB-dependent receptor, beta-barrel domain"/>
    <property type="match status" value="1"/>
</dbReference>
<evidence type="ECO:0000256" key="4">
    <source>
        <dbReference type="ARBA" id="ARBA00022692"/>
    </source>
</evidence>
<evidence type="ECO:0000256" key="1">
    <source>
        <dbReference type="ARBA" id="ARBA00004571"/>
    </source>
</evidence>
<dbReference type="SUPFAM" id="SSF56935">
    <property type="entry name" value="Porins"/>
    <property type="match status" value="1"/>
</dbReference>
<dbReference type="PROSITE" id="PS52016">
    <property type="entry name" value="TONB_DEPENDENT_REC_3"/>
    <property type="match status" value="1"/>
</dbReference>
<comment type="similarity">
    <text evidence="8">Belongs to the TonB-dependent receptor family.</text>
</comment>
<keyword evidence="2 8" id="KW-0813">Transport</keyword>
<name>A0A2W5E2P3_9SPHI</name>
<dbReference type="InterPro" id="IPR000531">
    <property type="entry name" value="Beta-barrel_TonB"/>
</dbReference>
<proteinExistence type="inferred from homology"/>
<evidence type="ECO:0000256" key="6">
    <source>
        <dbReference type="ARBA" id="ARBA00023136"/>
    </source>
</evidence>
<reference evidence="10 11" key="1">
    <citation type="submission" date="2017-11" db="EMBL/GenBank/DDBJ databases">
        <title>Infants hospitalized years apart are colonized by the same room-sourced microbial strains.</title>
        <authorList>
            <person name="Brooks B."/>
            <person name="Olm M.R."/>
            <person name="Firek B.A."/>
            <person name="Baker R."/>
            <person name="Thomas B.C."/>
            <person name="Morowitz M.J."/>
            <person name="Banfield J.F."/>
        </authorList>
    </citation>
    <scope>NUCLEOTIDE SEQUENCE [LARGE SCALE GENOMIC DNA]</scope>
    <source>
        <strain evidence="10">S2_009_000_R2_76</strain>
    </source>
</reference>
<sequence>HFKRLLGNAWGVWEIITGLKAKANFSYDQSTSKRDVYLPTTFLFGQRTGGNASIGETNATSKLLEYTLNYTKNIGANQRINAIAGYSYQLNNNDGFNAQNNSFVSDAFLYNNLGAGASPKPTVGSFKTSQTWASYFARAIYTLDNKYTLTASLRRDGSSIFAQNKKYGYFPSVALGWMVSDEDFFKNLLPVVSSLKLRASYGTTGNSNIGQNALALYAAGGSYNYVFNNSIATGVTMSQVNNPNLTWETNKEFNIGTDFQILNNRISGSFDYFQKYVTNLLTFIPLTTDFPVSYYAGNAGKTGTHGWEIGIHSRNIVSVDNGFSWSTDVTLSHYYSYWIRRSESAMRSLPTYVNPKGQFDNQGIIAPIGTTFTSQAIYGYLNDGIYRGN</sequence>
<organism evidence="10 11">
    <name type="scientific">Pseudopedobacter saltans</name>
    <dbReference type="NCBI Taxonomy" id="151895"/>
    <lineage>
        <taxon>Bacteria</taxon>
        <taxon>Pseudomonadati</taxon>
        <taxon>Bacteroidota</taxon>
        <taxon>Sphingobacteriia</taxon>
        <taxon>Sphingobacteriales</taxon>
        <taxon>Sphingobacteriaceae</taxon>
        <taxon>Pseudopedobacter</taxon>
    </lineage>
</organism>
<feature type="non-terminal residue" evidence="10">
    <location>
        <position position="1"/>
    </location>
</feature>